<accession>A0ABW6RDG2</accession>
<evidence type="ECO:0000256" key="8">
    <source>
        <dbReference type="ARBA" id="ARBA00022840"/>
    </source>
</evidence>
<evidence type="ECO:0000256" key="2">
    <source>
        <dbReference type="ARBA" id="ARBA00006997"/>
    </source>
</evidence>
<dbReference type="InterPro" id="IPR027417">
    <property type="entry name" value="P-loop_NTPase"/>
</dbReference>
<dbReference type="EC" id="2.7.1.71" evidence="3 11"/>
<dbReference type="HAMAP" id="MF_00109">
    <property type="entry name" value="Shikimate_kinase"/>
    <property type="match status" value="1"/>
</dbReference>
<comment type="subunit">
    <text evidence="11">Monomer.</text>
</comment>
<sequence>MRSPLAVLVGPPGAGKSSVAEILAARTGTTARDTDQDIVRLTGRSIGQIFAEQGEPGFRCLEHEVVSAAVREHSGVLALGGGAVVHPGTREVLRGLPVVFLDTGLSDAEQRLRGNDSRPLLREDFSRRWLTLMAERRPLYLSVARVVVSTQGRTPQQVASAVHSELIGTAVGATS</sequence>
<feature type="binding site" evidence="11">
    <location>
        <position position="118"/>
    </location>
    <ligand>
        <name>ATP</name>
        <dbReference type="ChEBI" id="CHEBI:30616"/>
    </ligand>
</feature>
<evidence type="ECO:0000256" key="5">
    <source>
        <dbReference type="ARBA" id="ARBA00022679"/>
    </source>
</evidence>
<comment type="pathway">
    <text evidence="1 11">Metabolic intermediate biosynthesis; chorismate biosynthesis; chorismate from D-erythrose 4-phosphate and phosphoenolpyruvate: step 5/7.</text>
</comment>
<comment type="cofactor">
    <cofactor evidence="11">
        <name>Mg(2+)</name>
        <dbReference type="ChEBI" id="CHEBI:18420"/>
    </cofactor>
    <text evidence="11">Binds 1 Mg(2+) ion per subunit.</text>
</comment>
<evidence type="ECO:0000256" key="11">
    <source>
        <dbReference type="HAMAP-Rule" id="MF_00109"/>
    </source>
</evidence>
<dbReference type="RefSeq" id="WP_355712303.1">
    <property type="nucleotide sequence ID" value="NZ_JBEXNP010000001.1"/>
</dbReference>
<keyword evidence="6 11" id="KW-0547">Nucleotide-binding</keyword>
<evidence type="ECO:0000256" key="7">
    <source>
        <dbReference type="ARBA" id="ARBA00022777"/>
    </source>
</evidence>
<dbReference type="CDD" id="cd00464">
    <property type="entry name" value="SK"/>
    <property type="match status" value="1"/>
</dbReference>
<feature type="binding site" evidence="11">
    <location>
        <begin position="13"/>
        <end position="18"/>
    </location>
    <ligand>
        <name>ATP</name>
        <dbReference type="ChEBI" id="CHEBI:30616"/>
    </ligand>
</feature>
<dbReference type="Pfam" id="PF01202">
    <property type="entry name" value="SKI"/>
    <property type="match status" value="1"/>
</dbReference>
<name>A0ABW6RDG2_9ACTN</name>
<dbReference type="Proteomes" id="UP001601976">
    <property type="component" value="Unassembled WGS sequence"/>
</dbReference>
<gene>
    <name evidence="11" type="primary">aroK</name>
    <name evidence="12" type="ORF">ACFYWW_12495</name>
</gene>
<feature type="binding site" evidence="11">
    <location>
        <position position="81"/>
    </location>
    <ligand>
        <name>substrate</name>
    </ligand>
</feature>
<dbReference type="PROSITE" id="PS01128">
    <property type="entry name" value="SHIKIMATE_KINASE"/>
    <property type="match status" value="1"/>
</dbReference>
<keyword evidence="9 11" id="KW-0057">Aromatic amino acid biosynthesis</keyword>
<proteinExistence type="inferred from homology"/>
<keyword evidence="11" id="KW-0479">Metal-binding</keyword>
<feature type="binding site" evidence="11">
    <location>
        <position position="59"/>
    </location>
    <ligand>
        <name>substrate</name>
    </ligand>
</feature>
<dbReference type="InterPro" id="IPR000623">
    <property type="entry name" value="Shikimate_kinase/TSH1"/>
</dbReference>
<evidence type="ECO:0000256" key="3">
    <source>
        <dbReference type="ARBA" id="ARBA00012154"/>
    </source>
</evidence>
<keyword evidence="11" id="KW-0460">Magnesium</keyword>
<comment type="catalytic activity">
    <reaction evidence="10 11">
        <text>shikimate + ATP = 3-phosphoshikimate + ADP + H(+)</text>
        <dbReference type="Rhea" id="RHEA:13121"/>
        <dbReference type="ChEBI" id="CHEBI:15378"/>
        <dbReference type="ChEBI" id="CHEBI:30616"/>
        <dbReference type="ChEBI" id="CHEBI:36208"/>
        <dbReference type="ChEBI" id="CHEBI:145989"/>
        <dbReference type="ChEBI" id="CHEBI:456216"/>
        <dbReference type="EC" id="2.7.1.71"/>
    </reaction>
</comment>
<evidence type="ECO:0000256" key="9">
    <source>
        <dbReference type="ARBA" id="ARBA00023141"/>
    </source>
</evidence>
<comment type="caution">
    <text evidence="12">The sequence shown here is derived from an EMBL/GenBank/DDBJ whole genome shotgun (WGS) entry which is preliminary data.</text>
</comment>
<protein>
    <recommendedName>
        <fullName evidence="3 11">Shikimate kinase</fullName>
        <shortName evidence="11">SK</shortName>
        <ecNumber evidence="3 11">2.7.1.71</ecNumber>
    </recommendedName>
</protein>
<keyword evidence="11" id="KW-0963">Cytoplasm</keyword>
<comment type="subcellular location">
    <subcellularLocation>
        <location evidence="11">Cytoplasm</location>
    </subcellularLocation>
</comment>
<evidence type="ECO:0000256" key="6">
    <source>
        <dbReference type="ARBA" id="ARBA00022741"/>
    </source>
</evidence>
<dbReference type="PANTHER" id="PTHR21087">
    <property type="entry name" value="SHIKIMATE KINASE"/>
    <property type="match status" value="1"/>
</dbReference>
<dbReference type="InterPro" id="IPR023000">
    <property type="entry name" value="Shikimate_kinase_CS"/>
</dbReference>
<evidence type="ECO:0000256" key="10">
    <source>
        <dbReference type="ARBA" id="ARBA00048567"/>
    </source>
</evidence>
<keyword evidence="7 11" id="KW-0418">Kinase</keyword>
<comment type="function">
    <text evidence="11">Catalyzes the specific phosphorylation of the 3-hydroxyl group of shikimic acid using ATP as a cosubstrate.</text>
</comment>
<keyword evidence="8 11" id="KW-0067">ATP-binding</keyword>
<dbReference type="EMBL" id="JBIAPK010000003">
    <property type="protein sequence ID" value="MFF3339533.1"/>
    <property type="molecule type" value="Genomic_DNA"/>
</dbReference>
<evidence type="ECO:0000313" key="13">
    <source>
        <dbReference type="Proteomes" id="UP001601976"/>
    </source>
</evidence>
<dbReference type="Gene3D" id="3.40.50.300">
    <property type="entry name" value="P-loop containing nucleotide triphosphate hydrolases"/>
    <property type="match status" value="1"/>
</dbReference>
<evidence type="ECO:0000313" key="12">
    <source>
        <dbReference type="EMBL" id="MFF3339533.1"/>
    </source>
</evidence>
<keyword evidence="4 11" id="KW-0028">Amino-acid biosynthesis</keyword>
<feature type="binding site" evidence="11">
    <location>
        <position position="136"/>
    </location>
    <ligand>
        <name>substrate</name>
    </ligand>
</feature>
<feature type="binding site" evidence="11">
    <location>
        <position position="35"/>
    </location>
    <ligand>
        <name>substrate</name>
    </ligand>
</feature>
<keyword evidence="5 11" id="KW-0808">Transferase</keyword>
<feature type="binding site" evidence="11">
    <location>
        <position position="153"/>
    </location>
    <ligand>
        <name>ATP</name>
        <dbReference type="ChEBI" id="CHEBI:30616"/>
    </ligand>
</feature>
<comment type="similarity">
    <text evidence="2 11">Belongs to the shikimate kinase family.</text>
</comment>
<dbReference type="PRINTS" id="PR01100">
    <property type="entry name" value="SHIKIMTKNASE"/>
</dbReference>
<organism evidence="12 13">
    <name type="scientific">Streptomyces flavidovirens</name>
    <dbReference type="NCBI Taxonomy" id="67298"/>
    <lineage>
        <taxon>Bacteria</taxon>
        <taxon>Bacillati</taxon>
        <taxon>Actinomycetota</taxon>
        <taxon>Actinomycetes</taxon>
        <taxon>Kitasatosporales</taxon>
        <taxon>Streptomycetaceae</taxon>
        <taxon>Streptomyces</taxon>
    </lineage>
</organism>
<evidence type="ECO:0000256" key="4">
    <source>
        <dbReference type="ARBA" id="ARBA00022605"/>
    </source>
</evidence>
<feature type="binding site" evidence="11">
    <location>
        <position position="17"/>
    </location>
    <ligand>
        <name>Mg(2+)</name>
        <dbReference type="ChEBI" id="CHEBI:18420"/>
    </ligand>
</feature>
<dbReference type="InterPro" id="IPR031322">
    <property type="entry name" value="Shikimate/glucono_kinase"/>
</dbReference>
<dbReference type="GO" id="GO:0016301">
    <property type="term" value="F:kinase activity"/>
    <property type="evidence" value="ECO:0007669"/>
    <property type="project" value="UniProtKB-KW"/>
</dbReference>
<keyword evidence="13" id="KW-1185">Reference proteome</keyword>
<reference evidence="12 13" key="1">
    <citation type="submission" date="2024-10" db="EMBL/GenBank/DDBJ databases">
        <title>The Natural Products Discovery Center: Release of the First 8490 Sequenced Strains for Exploring Actinobacteria Biosynthetic Diversity.</title>
        <authorList>
            <person name="Kalkreuter E."/>
            <person name="Kautsar S.A."/>
            <person name="Yang D."/>
            <person name="Bader C.D."/>
            <person name="Teijaro C.N."/>
            <person name="Fluegel L."/>
            <person name="Davis C.M."/>
            <person name="Simpson J.R."/>
            <person name="Lauterbach L."/>
            <person name="Steele A.D."/>
            <person name="Gui C."/>
            <person name="Meng S."/>
            <person name="Li G."/>
            <person name="Viehrig K."/>
            <person name="Ye F."/>
            <person name="Su P."/>
            <person name="Kiefer A.F."/>
            <person name="Nichols A."/>
            <person name="Cepeda A.J."/>
            <person name="Yan W."/>
            <person name="Fan B."/>
            <person name="Jiang Y."/>
            <person name="Adhikari A."/>
            <person name="Zheng C.-J."/>
            <person name="Schuster L."/>
            <person name="Cowan T.M."/>
            <person name="Smanski M.J."/>
            <person name="Chevrette M.G."/>
            <person name="De Carvalho L.P.S."/>
            <person name="Shen B."/>
        </authorList>
    </citation>
    <scope>NUCLEOTIDE SEQUENCE [LARGE SCALE GENOMIC DNA]</scope>
    <source>
        <strain evidence="12 13">NPDC003029</strain>
    </source>
</reference>
<dbReference type="SUPFAM" id="SSF52540">
    <property type="entry name" value="P-loop containing nucleoside triphosphate hydrolases"/>
    <property type="match status" value="1"/>
</dbReference>
<dbReference type="PANTHER" id="PTHR21087:SF16">
    <property type="entry name" value="SHIKIMATE KINASE 1, CHLOROPLASTIC"/>
    <property type="match status" value="1"/>
</dbReference>
<evidence type="ECO:0000256" key="1">
    <source>
        <dbReference type="ARBA" id="ARBA00004842"/>
    </source>
</evidence>